<dbReference type="AlphaFoldDB" id="A0A4S8SBY2"/>
<gene>
    <name evidence="1" type="ORF">D6D28_07113</name>
</gene>
<sequence>MPSLIVQFAMKIRNEIILALAFGKVFRTWERFSRNRWHHRKVHRDLQTATRASRDPSAREEFFLAGLTASTDVVAHKTERRTGIIMIKDSRVITGSIGAKAVRTLGLRLCVAGRSRGTPGPGSDIETARATDYWGVWYNGVIYHVDWIVLQRIEFCFGLFIRELICGWHHHYIIIWLGNSCWCDIFSDKHWCSGPLTRRRTVSPAPAHFVDYAVSHKGLGLGVLLAVLRTKLLLLSSTASSSLLPSFIRYEDDADWTSTPIELPLTTRSKGQPWQELLTSLDGMQLRVDVNTCFNTANSEVTLSSRAGVWAQDIALETIEYHRGNIQLSSDHAKPPRESLIRINMHYSALIAGLAALAVANPTPQVFDASELSDIEPAAPVDVPLGAGSQTLPLNINAIVDSAYADVLADPSPDIDANLPAAISKRSLKRSLMARGTDPCYGQAYQPQGYGPAVSPDTAGAFTSSDALSWAAKSASTPGGYYQVFQDYKASVSTSGYRGYKTYQSYDVAKAANDCRAIKGCKSFNIFFERDPLQDPSATCTPGSTNVIKASFWSVPLSKPVATNKGQYRNKFQVVIAGSNAYNFIDCAPEIPDWTKEIYNGCTINAPATSCDKSYSGTPNDAYLTMSTFSGDFVPERCQSACDAVTDGDSSKSKPCNFVTSWAYLLDGVYQYQVCAFYERYFAPSYCTNTGGQTVNGKKDSVGYSYSYTRTKDNGVDYCPIKGAKTL</sequence>
<evidence type="ECO:0000313" key="2">
    <source>
        <dbReference type="Proteomes" id="UP000304951"/>
    </source>
</evidence>
<comment type="caution">
    <text evidence="1">The sequence shown here is derived from an EMBL/GenBank/DDBJ whole genome shotgun (WGS) entry which is preliminary data.</text>
</comment>
<protein>
    <recommendedName>
        <fullName evidence="3">Apple domain-containing protein</fullName>
    </recommendedName>
</protein>
<dbReference type="PANTHER" id="PTHR36578:SF1">
    <property type="entry name" value="APPLE DOMAIN-CONTAINING PROTEIN"/>
    <property type="match status" value="1"/>
</dbReference>
<evidence type="ECO:0008006" key="3">
    <source>
        <dbReference type="Google" id="ProtNLM"/>
    </source>
</evidence>
<proteinExistence type="predicted"/>
<evidence type="ECO:0000313" key="1">
    <source>
        <dbReference type="EMBL" id="THV67928.1"/>
    </source>
</evidence>
<name>A0A4S8SBY2_AURPU</name>
<accession>A0A4S8SBY2</accession>
<dbReference type="Proteomes" id="UP000304951">
    <property type="component" value="Unassembled WGS sequence"/>
</dbReference>
<dbReference type="PANTHER" id="PTHR36578">
    <property type="entry name" value="CHROMOSOME 15, WHOLE GENOME SHOTGUN SEQUENCE"/>
    <property type="match status" value="1"/>
</dbReference>
<dbReference type="EMBL" id="QZAF01000364">
    <property type="protein sequence ID" value="THV67928.1"/>
    <property type="molecule type" value="Genomic_DNA"/>
</dbReference>
<reference evidence="1 2" key="1">
    <citation type="submission" date="2018-10" db="EMBL/GenBank/DDBJ databases">
        <title>Fifty Aureobasidium pullulans genomes reveal a recombining polyextremotolerant generalist.</title>
        <authorList>
            <person name="Gostincar C."/>
            <person name="Turk M."/>
            <person name="Zajc J."/>
            <person name="Gunde-Cimerman N."/>
        </authorList>
    </citation>
    <scope>NUCLEOTIDE SEQUENCE [LARGE SCALE GENOMIC DNA]</scope>
    <source>
        <strain evidence="1 2">EXF-11900</strain>
    </source>
</reference>
<organism evidence="1 2">
    <name type="scientific">Aureobasidium pullulans</name>
    <name type="common">Black yeast</name>
    <name type="synonym">Pullularia pullulans</name>
    <dbReference type="NCBI Taxonomy" id="5580"/>
    <lineage>
        <taxon>Eukaryota</taxon>
        <taxon>Fungi</taxon>
        <taxon>Dikarya</taxon>
        <taxon>Ascomycota</taxon>
        <taxon>Pezizomycotina</taxon>
        <taxon>Dothideomycetes</taxon>
        <taxon>Dothideomycetidae</taxon>
        <taxon>Dothideales</taxon>
        <taxon>Saccotheciaceae</taxon>
        <taxon>Aureobasidium</taxon>
    </lineage>
</organism>